<accession>A0AA95SCF3</accession>
<evidence type="ECO:0000313" key="2">
    <source>
        <dbReference type="Proteomes" id="UP001178288"/>
    </source>
</evidence>
<organism evidence="1 2">
    <name type="scientific">Neobacillus novalis</name>
    <dbReference type="NCBI Taxonomy" id="220687"/>
    <lineage>
        <taxon>Bacteria</taxon>
        <taxon>Bacillati</taxon>
        <taxon>Bacillota</taxon>
        <taxon>Bacilli</taxon>
        <taxon>Bacillales</taxon>
        <taxon>Bacillaceae</taxon>
        <taxon>Neobacillus</taxon>
    </lineage>
</organism>
<proteinExistence type="predicted"/>
<name>A0AA95SCF3_9BACI</name>
<evidence type="ECO:0000313" key="1">
    <source>
        <dbReference type="EMBL" id="WHY87852.1"/>
    </source>
</evidence>
<dbReference type="EMBL" id="CP126114">
    <property type="protein sequence ID" value="WHY87852.1"/>
    <property type="molecule type" value="Genomic_DNA"/>
</dbReference>
<keyword evidence="2" id="KW-1185">Reference proteome</keyword>
<dbReference type="KEGG" id="nnv:QNH39_08480"/>
<reference evidence="1" key="1">
    <citation type="submission" date="2023-05" db="EMBL/GenBank/DDBJ databases">
        <title>Comparative genomics of Bacillaceae isolates and their secondary metabolite potential.</title>
        <authorList>
            <person name="Song L."/>
            <person name="Nielsen L.J."/>
            <person name="Mohite O."/>
            <person name="Xu X."/>
            <person name="Weber T."/>
            <person name="Kovacs A.T."/>
        </authorList>
    </citation>
    <scope>NUCLEOTIDE SEQUENCE</scope>
    <source>
        <strain evidence="1">XLM17</strain>
    </source>
</reference>
<protein>
    <submittedName>
        <fullName evidence="1">Uncharacterized protein</fullName>
    </submittedName>
</protein>
<sequence>MVLPFSGLFLLTKDSFASNPTIIGFIIEANQMEGTMKNPVMITGDTAEQKDRPMLELKFDNLSAKNLIIKKLVETPNDLITIEISHKDSALFNHLSLHVTNAEFSEHYLPSAGNIGLKNVKLLAHQVTADNLNLPQFNLSFNEGGKVEMEPKSEKELLYMKAVLEKLINSVQQQ</sequence>
<gene>
    <name evidence="1" type="ORF">QNH39_08480</name>
</gene>
<dbReference type="AlphaFoldDB" id="A0AA95SCF3"/>
<dbReference type="RefSeq" id="WP_066084700.1">
    <property type="nucleotide sequence ID" value="NZ_CP126114.1"/>
</dbReference>
<dbReference type="Proteomes" id="UP001178288">
    <property type="component" value="Chromosome"/>
</dbReference>